<sequence length="144" mass="15429">MVDPIKPQVNAWEIINDEVEQTYIAASVLMQIDDAKPTCQMPVDREYASGGAADLVDLTSRPHWEGEAAGSKQGLYDDGGGDSGSGFSPSAAEHKRHEQIGNLAVELKHPRLASEPSAMVPSRAQATHEQIGVLAGKLEHHAVH</sequence>
<evidence type="ECO:0000313" key="3">
    <source>
        <dbReference type="Proteomes" id="UP000000763"/>
    </source>
</evidence>
<organism evidence="2 3">
    <name type="scientific">Oryza sativa subsp. japonica</name>
    <name type="common">Rice</name>
    <dbReference type="NCBI Taxonomy" id="39947"/>
    <lineage>
        <taxon>Eukaryota</taxon>
        <taxon>Viridiplantae</taxon>
        <taxon>Streptophyta</taxon>
        <taxon>Embryophyta</taxon>
        <taxon>Tracheophyta</taxon>
        <taxon>Spermatophyta</taxon>
        <taxon>Magnoliopsida</taxon>
        <taxon>Liliopsida</taxon>
        <taxon>Poales</taxon>
        <taxon>Poaceae</taxon>
        <taxon>BOP clade</taxon>
        <taxon>Oryzoideae</taxon>
        <taxon>Oryzeae</taxon>
        <taxon>Oryzinae</taxon>
        <taxon>Oryza</taxon>
        <taxon>Oryza sativa</taxon>
    </lineage>
</organism>
<name>Q6K3C4_ORYSJ</name>
<evidence type="ECO:0000313" key="2">
    <source>
        <dbReference type="EMBL" id="BAD22416.1"/>
    </source>
</evidence>
<evidence type="ECO:0000256" key="1">
    <source>
        <dbReference type="SAM" id="MobiDB-lite"/>
    </source>
</evidence>
<dbReference type="AlphaFoldDB" id="Q6K3C4"/>
<feature type="region of interest" description="Disordered" evidence="1">
    <location>
        <begin position="64"/>
        <end position="100"/>
    </location>
</feature>
<proteinExistence type="predicted"/>
<reference evidence="3" key="2">
    <citation type="journal article" date="2008" name="Nucleic Acids Res.">
        <title>The rice annotation project database (RAP-DB): 2008 update.</title>
        <authorList>
            <consortium name="The rice annotation project (RAP)"/>
        </authorList>
    </citation>
    <scope>GENOME REANNOTATION</scope>
    <source>
        <strain evidence="3">cv. Nipponbare</strain>
    </source>
</reference>
<dbReference type="Proteomes" id="UP000000763">
    <property type="component" value="Chromosome 2"/>
</dbReference>
<dbReference type="EMBL" id="AP005694">
    <property type="protein sequence ID" value="BAD22416.1"/>
    <property type="molecule type" value="Genomic_DNA"/>
</dbReference>
<gene>
    <name evidence="2" type="primary">OSJNBa0063E14.24</name>
</gene>
<protein>
    <submittedName>
        <fullName evidence="2">Uncharacterized protein</fullName>
    </submittedName>
</protein>
<reference evidence="3" key="1">
    <citation type="journal article" date="2005" name="Nature">
        <title>The map-based sequence of the rice genome.</title>
        <authorList>
            <consortium name="International rice genome sequencing project (IRGSP)"/>
            <person name="Matsumoto T."/>
            <person name="Wu J."/>
            <person name="Kanamori H."/>
            <person name="Katayose Y."/>
            <person name="Fujisawa M."/>
            <person name="Namiki N."/>
            <person name="Mizuno H."/>
            <person name="Yamamoto K."/>
            <person name="Antonio B.A."/>
            <person name="Baba T."/>
            <person name="Sakata K."/>
            <person name="Nagamura Y."/>
            <person name="Aoki H."/>
            <person name="Arikawa K."/>
            <person name="Arita K."/>
            <person name="Bito T."/>
            <person name="Chiden Y."/>
            <person name="Fujitsuka N."/>
            <person name="Fukunaka R."/>
            <person name="Hamada M."/>
            <person name="Harada C."/>
            <person name="Hayashi A."/>
            <person name="Hijishita S."/>
            <person name="Honda M."/>
            <person name="Hosokawa S."/>
            <person name="Ichikawa Y."/>
            <person name="Idonuma A."/>
            <person name="Iijima M."/>
            <person name="Ikeda M."/>
            <person name="Ikeno M."/>
            <person name="Ito K."/>
            <person name="Ito S."/>
            <person name="Ito T."/>
            <person name="Ito Y."/>
            <person name="Ito Y."/>
            <person name="Iwabuchi A."/>
            <person name="Kamiya K."/>
            <person name="Karasawa W."/>
            <person name="Kurita K."/>
            <person name="Katagiri S."/>
            <person name="Kikuta A."/>
            <person name="Kobayashi H."/>
            <person name="Kobayashi N."/>
            <person name="Machita K."/>
            <person name="Maehara T."/>
            <person name="Masukawa M."/>
            <person name="Mizubayashi T."/>
            <person name="Mukai Y."/>
            <person name="Nagasaki H."/>
            <person name="Nagata Y."/>
            <person name="Naito S."/>
            <person name="Nakashima M."/>
            <person name="Nakama Y."/>
            <person name="Nakamichi Y."/>
            <person name="Nakamura M."/>
            <person name="Meguro A."/>
            <person name="Negishi M."/>
            <person name="Ohta I."/>
            <person name="Ohta T."/>
            <person name="Okamoto M."/>
            <person name="Ono N."/>
            <person name="Saji S."/>
            <person name="Sakaguchi M."/>
            <person name="Sakai K."/>
            <person name="Shibata M."/>
            <person name="Shimokawa T."/>
            <person name="Song J."/>
            <person name="Takazaki Y."/>
            <person name="Terasawa K."/>
            <person name="Tsugane M."/>
            <person name="Tsuji K."/>
            <person name="Ueda S."/>
            <person name="Waki K."/>
            <person name="Yamagata H."/>
            <person name="Yamamoto M."/>
            <person name="Yamamoto S."/>
            <person name="Yamane H."/>
            <person name="Yoshiki S."/>
            <person name="Yoshihara R."/>
            <person name="Yukawa K."/>
            <person name="Zhong H."/>
            <person name="Yano M."/>
            <person name="Yuan Q."/>
            <person name="Ouyang S."/>
            <person name="Liu J."/>
            <person name="Jones K.M."/>
            <person name="Gansberger K."/>
            <person name="Moffat K."/>
            <person name="Hill J."/>
            <person name="Bera J."/>
            <person name="Fadrosh D."/>
            <person name="Jin S."/>
            <person name="Johri S."/>
            <person name="Kim M."/>
            <person name="Overton L."/>
            <person name="Reardon M."/>
            <person name="Tsitrin T."/>
            <person name="Vuong H."/>
            <person name="Weaver B."/>
            <person name="Ciecko A."/>
            <person name="Tallon L."/>
            <person name="Jackson J."/>
            <person name="Pai G."/>
            <person name="Aken S.V."/>
            <person name="Utterback T."/>
            <person name="Reidmuller S."/>
            <person name="Feldblyum T."/>
            <person name="Hsiao J."/>
            <person name="Zismann V."/>
            <person name="Iobst S."/>
            <person name="de Vazeille A.R."/>
            <person name="Buell C.R."/>
            <person name="Ying K."/>
            <person name="Li Y."/>
            <person name="Lu T."/>
            <person name="Huang Y."/>
            <person name="Zhao Q."/>
            <person name="Feng Q."/>
            <person name="Zhang L."/>
            <person name="Zhu J."/>
            <person name="Weng Q."/>
            <person name="Mu J."/>
            <person name="Lu Y."/>
            <person name="Fan D."/>
            <person name="Liu Y."/>
            <person name="Guan J."/>
            <person name="Zhang Y."/>
            <person name="Yu S."/>
            <person name="Liu X."/>
            <person name="Zhang Y."/>
            <person name="Hong G."/>
            <person name="Han B."/>
            <person name="Choisne N."/>
            <person name="Demange N."/>
            <person name="Orjeda G."/>
            <person name="Samain S."/>
            <person name="Cattolico L."/>
            <person name="Pelletier E."/>
            <person name="Couloux A."/>
            <person name="Segurens B."/>
            <person name="Wincker P."/>
            <person name="D'Hont A."/>
            <person name="Scarpelli C."/>
            <person name="Weissenbach J."/>
            <person name="Salanoubat M."/>
            <person name="Quetier F."/>
            <person name="Yu Y."/>
            <person name="Kim H.R."/>
            <person name="Rambo T."/>
            <person name="Currie J."/>
            <person name="Collura K."/>
            <person name="Luo M."/>
            <person name="Yang T."/>
            <person name="Ammiraju J.S.S."/>
            <person name="Engler F."/>
            <person name="Soderlund C."/>
            <person name="Wing R.A."/>
            <person name="Palmer L.E."/>
            <person name="de la Bastide M."/>
            <person name="Spiegel L."/>
            <person name="Nascimento L."/>
            <person name="Zutavern T."/>
            <person name="O'Shaughnessy A."/>
            <person name="Dike S."/>
            <person name="Dedhia N."/>
            <person name="Preston R."/>
            <person name="Balija V."/>
            <person name="McCombie W.R."/>
            <person name="Chow T."/>
            <person name="Chen H."/>
            <person name="Chung M."/>
            <person name="Chen C."/>
            <person name="Shaw J."/>
            <person name="Wu H."/>
            <person name="Hsiao K."/>
            <person name="Chao Y."/>
            <person name="Chu M."/>
            <person name="Cheng C."/>
            <person name="Hour A."/>
            <person name="Lee P."/>
            <person name="Lin S."/>
            <person name="Lin Y."/>
            <person name="Liou J."/>
            <person name="Liu S."/>
            <person name="Hsing Y."/>
            <person name="Raghuvanshi S."/>
            <person name="Mohanty A."/>
            <person name="Bharti A.K."/>
            <person name="Gaur A."/>
            <person name="Gupta V."/>
            <person name="Kumar D."/>
            <person name="Ravi V."/>
            <person name="Vij S."/>
            <person name="Kapur A."/>
            <person name="Khurana P."/>
            <person name="Khurana P."/>
            <person name="Khurana J.P."/>
            <person name="Tyagi A.K."/>
            <person name="Gaikwad K."/>
            <person name="Singh A."/>
            <person name="Dalal V."/>
            <person name="Srivastava S."/>
            <person name="Dixit A."/>
            <person name="Pal A.K."/>
            <person name="Ghazi I.A."/>
            <person name="Yadav M."/>
            <person name="Pandit A."/>
            <person name="Bhargava A."/>
            <person name="Sureshbabu K."/>
            <person name="Batra K."/>
            <person name="Sharma T.R."/>
            <person name="Mohapatra T."/>
            <person name="Singh N.K."/>
            <person name="Messing J."/>
            <person name="Nelson A.B."/>
            <person name="Fuks G."/>
            <person name="Kavchok S."/>
            <person name="Keizer G."/>
            <person name="Linton E."/>
            <person name="Llaca V."/>
            <person name="Song R."/>
            <person name="Tanyolac B."/>
            <person name="Young S."/>
            <person name="Ho-Il K."/>
            <person name="Hahn J.H."/>
            <person name="Sangsakoo G."/>
            <person name="Vanavichit A."/>
            <person name="de Mattos Luiz.A.T."/>
            <person name="Zimmer P.D."/>
            <person name="Malone G."/>
            <person name="Dellagostin O."/>
            <person name="de Oliveira A.C."/>
            <person name="Bevan M."/>
            <person name="Bancroft I."/>
            <person name="Minx P."/>
            <person name="Cordum H."/>
            <person name="Wilson R."/>
            <person name="Cheng Z."/>
            <person name="Jin W."/>
            <person name="Jiang J."/>
            <person name="Leong S.A."/>
            <person name="Iwama H."/>
            <person name="Gojobori T."/>
            <person name="Itoh T."/>
            <person name="Niimura Y."/>
            <person name="Fujii Y."/>
            <person name="Habara T."/>
            <person name="Sakai H."/>
            <person name="Sato Y."/>
            <person name="Wilson G."/>
            <person name="Kumar K."/>
            <person name="McCouch S."/>
            <person name="Juretic N."/>
            <person name="Hoen D."/>
            <person name="Wright S."/>
            <person name="Bruskiewich R."/>
            <person name="Bureau T."/>
            <person name="Miyao A."/>
            <person name="Hirochika H."/>
            <person name="Nishikawa T."/>
            <person name="Kadowaki K."/>
            <person name="Sugiura M."/>
            <person name="Burr B."/>
            <person name="Sasaki T."/>
        </authorList>
    </citation>
    <scope>NUCLEOTIDE SEQUENCE [LARGE SCALE GENOMIC DNA]</scope>
    <source>
        <strain evidence="3">cv. Nipponbare</strain>
    </source>
</reference>
<accession>Q6K3C4</accession>